<dbReference type="Proteomes" id="UP000789572">
    <property type="component" value="Unassembled WGS sequence"/>
</dbReference>
<dbReference type="PANTHER" id="PTHR34286:SF1">
    <property type="entry name" value="TRANSMEMBRANE PROTEIN"/>
    <property type="match status" value="1"/>
</dbReference>
<protein>
    <submittedName>
        <fullName evidence="1">7241_t:CDS:1</fullName>
    </submittedName>
</protein>
<dbReference type="PANTHER" id="PTHR34286">
    <property type="entry name" value="TRANSMEMBRANE PROTEIN"/>
    <property type="match status" value="1"/>
</dbReference>
<dbReference type="AlphaFoldDB" id="A0A9N9AXS9"/>
<dbReference type="EMBL" id="CAJVPJ010000653">
    <property type="protein sequence ID" value="CAG8546508.1"/>
    <property type="molecule type" value="Genomic_DNA"/>
</dbReference>
<accession>A0A9N9AXS9</accession>
<dbReference type="OrthoDB" id="2100988at2759"/>
<name>A0A9N9AXS9_9GLOM</name>
<comment type="caution">
    <text evidence="1">The sequence shown here is derived from an EMBL/GenBank/DDBJ whole genome shotgun (WGS) entry which is preliminary data.</text>
</comment>
<evidence type="ECO:0000313" key="1">
    <source>
        <dbReference type="EMBL" id="CAG8546508.1"/>
    </source>
</evidence>
<gene>
    <name evidence="1" type="ORF">POCULU_LOCUS4799</name>
</gene>
<organism evidence="1 2">
    <name type="scientific">Paraglomus occultum</name>
    <dbReference type="NCBI Taxonomy" id="144539"/>
    <lineage>
        <taxon>Eukaryota</taxon>
        <taxon>Fungi</taxon>
        <taxon>Fungi incertae sedis</taxon>
        <taxon>Mucoromycota</taxon>
        <taxon>Glomeromycotina</taxon>
        <taxon>Glomeromycetes</taxon>
        <taxon>Paraglomerales</taxon>
        <taxon>Paraglomeraceae</taxon>
        <taxon>Paraglomus</taxon>
    </lineage>
</organism>
<proteinExistence type="predicted"/>
<keyword evidence="2" id="KW-1185">Reference proteome</keyword>
<evidence type="ECO:0000313" key="2">
    <source>
        <dbReference type="Proteomes" id="UP000789572"/>
    </source>
</evidence>
<reference evidence="1" key="1">
    <citation type="submission" date="2021-06" db="EMBL/GenBank/DDBJ databases">
        <authorList>
            <person name="Kallberg Y."/>
            <person name="Tangrot J."/>
            <person name="Rosling A."/>
        </authorList>
    </citation>
    <scope>NUCLEOTIDE SEQUENCE</scope>
    <source>
        <strain evidence="1">IA702</strain>
    </source>
</reference>
<sequence>MGGTRKFPYPKDVWSPAGGWWPNPYKWKSNTLIVAGGLVVFAAVTWKISADREWRHSPPNRWIPSMLWSKQFKEGEYKDLKFSEDE</sequence>